<feature type="compositionally biased region" description="Pro residues" evidence="1">
    <location>
        <begin position="58"/>
        <end position="68"/>
    </location>
</feature>
<dbReference type="EMBL" id="JAJAUY010000002">
    <property type="protein sequence ID" value="MCB5177939.1"/>
    <property type="molecule type" value="Genomic_DNA"/>
</dbReference>
<evidence type="ECO:0000313" key="2">
    <source>
        <dbReference type="EMBL" id="MCB5177939.1"/>
    </source>
</evidence>
<evidence type="ECO:0000256" key="1">
    <source>
        <dbReference type="SAM" id="MobiDB-lite"/>
    </source>
</evidence>
<name>A0ABS8B005_9ACTN</name>
<evidence type="ECO:0000313" key="3">
    <source>
        <dbReference type="Proteomes" id="UP001199054"/>
    </source>
</evidence>
<protein>
    <submittedName>
        <fullName evidence="2">Uncharacterized protein</fullName>
    </submittedName>
</protein>
<dbReference type="RefSeq" id="WP_226724342.1">
    <property type="nucleotide sequence ID" value="NZ_JAJAUY010000002.1"/>
</dbReference>
<feature type="region of interest" description="Disordered" evidence="1">
    <location>
        <begin position="34"/>
        <end position="68"/>
    </location>
</feature>
<proteinExistence type="predicted"/>
<accession>A0ABS8B005</accession>
<feature type="compositionally biased region" description="Polar residues" evidence="1">
    <location>
        <begin position="38"/>
        <end position="51"/>
    </location>
</feature>
<comment type="caution">
    <text evidence="2">The sequence shown here is derived from an EMBL/GenBank/DDBJ whole genome shotgun (WGS) entry which is preliminary data.</text>
</comment>
<organism evidence="2 3">
    <name type="scientific">Streptomyces antimicrobicus</name>
    <dbReference type="NCBI Taxonomy" id="2883108"/>
    <lineage>
        <taxon>Bacteria</taxon>
        <taxon>Bacillati</taxon>
        <taxon>Actinomycetota</taxon>
        <taxon>Actinomycetes</taxon>
        <taxon>Kitasatosporales</taxon>
        <taxon>Streptomycetaceae</taxon>
        <taxon>Streptomyces</taxon>
    </lineage>
</organism>
<reference evidence="2 3" key="1">
    <citation type="submission" date="2021-10" db="EMBL/GenBank/DDBJ databases">
        <title>Streptomyces sp. strain SMC 277, a novel streptomycete isolated from soil.</title>
        <authorList>
            <person name="Chanama M."/>
        </authorList>
    </citation>
    <scope>NUCLEOTIDE SEQUENCE [LARGE SCALE GENOMIC DNA]</scope>
    <source>
        <strain evidence="2 3">SMC 277</strain>
    </source>
</reference>
<sequence length="68" mass="6957">MPGESLREFLDTRPAVLDVTDSLHGAAIALTALPATGDMSNSSARCPSAGTSPERPPDPNPRPPTGST</sequence>
<gene>
    <name evidence="2" type="ORF">LG632_00830</name>
</gene>
<keyword evidence="3" id="KW-1185">Reference proteome</keyword>
<dbReference type="Proteomes" id="UP001199054">
    <property type="component" value="Unassembled WGS sequence"/>
</dbReference>